<gene>
    <name evidence="6" type="ORF">KPL78_14120</name>
</gene>
<dbReference type="Gene3D" id="2.40.50.1070">
    <property type="match status" value="1"/>
</dbReference>
<keyword evidence="4" id="KW-0408">Iron</keyword>
<feature type="binding site" evidence="5">
    <location>
        <position position="357"/>
    </location>
    <ligand>
        <name>S-adenosyl-L-methionine</name>
        <dbReference type="ChEBI" id="CHEBI:59789"/>
    </ligand>
</feature>
<evidence type="ECO:0000313" key="6">
    <source>
        <dbReference type="EMBL" id="MBW6398997.1"/>
    </source>
</evidence>
<dbReference type="InterPro" id="IPR012340">
    <property type="entry name" value="NA-bd_OB-fold"/>
</dbReference>
<dbReference type="Proteomes" id="UP001196565">
    <property type="component" value="Unassembled WGS sequence"/>
</dbReference>
<dbReference type="RefSeq" id="WP_219763587.1">
    <property type="nucleotide sequence ID" value="NZ_JAHYBZ010000004.1"/>
</dbReference>
<dbReference type="PANTHER" id="PTHR11061">
    <property type="entry name" value="RNA M5U METHYLTRANSFERASE"/>
    <property type="match status" value="1"/>
</dbReference>
<feature type="binding site" evidence="5">
    <location>
        <position position="311"/>
    </location>
    <ligand>
        <name>S-adenosyl-L-methionine</name>
        <dbReference type="ChEBI" id="CHEBI:59789"/>
    </ligand>
</feature>
<sequence>MPDAAETTITALGAGGDGMVSLPGGETCFVPRALPGERVLVGPATRRAGALHARLEAVLSPSPARRDPPCPHFTEGCGGCALQHWAPEAQAAWKRERLREALSRAGYPDAVVAETVTTPPGRRRRADFALRRSPGQALVGFHESGSGAVLDLAQCLVLDPRLVALIDPLRDLLRRLPALRKEGSAVVNLLDTGPDLLLRTDGALSPPERVVLAAFAQRAGIPRIAWARKDGPVEIAVQLGPATIALSGVEVAPAPGAFLQASPEGEAAIIAAVLAGLPARLAGRRRIADLHAGLGTLSIPLAAQGRVAAFEGEATAVAALATAAARAGVKVTATRRDLVRQPLTVAELSAFAAVVLDPPYAGAAEQVPLIARSTVPAVVYVSCSPSALSRDARAFAQAGWTLEAATPIDQFVHSAQLEAVIAFRRGGRR</sequence>
<comment type="caution">
    <text evidence="5">Lacks conserved residue(s) required for the propagation of feature annotation.</text>
</comment>
<dbReference type="GO" id="GO:0032259">
    <property type="term" value="P:methylation"/>
    <property type="evidence" value="ECO:0007669"/>
    <property type="project" value="UniProtKB-KW"/>
</dbReference>
<dbReference type="GO" id="GO:0008168">
    <property type="term" value="F:methyltransferase activity"/>
    <property type="evidence" value="ECO:0007669"/>
    <property type="project" value="UniProtKB-KW"/>
</dbReference>
<feature type="active site" description="Nucleophile" evidence="5">
    <location>
        <position position="383"/>
    </location>
</feature>
<dbReference type="Gene3D" id="3.40.50.150">
    <property type="entry name" value="Vaccinia Virus protein VP39"/>
    <property type="match status" value="1"/>
</dbReference>
<keyword evidence="2 5" id="KW-0808">Transferase</keyword>
<name>A0ABS7A9M0_9PROT</name>
<dbReference type="EMBL" id="JAHYBZ010000004">
    <property type="protein sequence ID" value="MBW6398997.1"/>
    <property type="molecule type" value="Genomic_DNA"/>
</dbReference>
<protein>
    <submittedName>
        <fullName evidence="6">Methyltransferase</fullName>
    </submittedName>
</protein>
<evidence type="ECO:0000256" key="3">
    <source>
        <dbReference type="ARBA" id="ARBA00022691"/>
    </source>
</evidence>
<evidence type="ECO:0000313" key="7">
    <source>
        <dbReference type="Proteomes" id="UP001196565"/>
    </source>
</evidence>
<evidence type="ECO:0000256" key="5">
    <source>
        <dbReference type="PROSITE-ProRule" id="PRU01024"/>
    </source>
</evidence>
<evidence type="ECO:0000256" key="2">
    <source>
        <dbReference type="ARBA" id="ARBA00022679"/>
    </source>
</evidence>
<dbReference type="PROSITE" id="PS51687">
    <property type="entry name" value="SAM_MT_RNA_M5U"/>
    <property type="match status" value="1"/>
</dbReference>
<accession>A0ABS7A9M0</accession>
<keyword evidence="4" id="KW-0479">Metal-binding</keyword>
<dbReference type="SUPFAM" id="SSF50249">
    <property type="entry name" value="Nucleic acid-binding proteins"/>
    <property type="match status" value="1"/>
</dbReference>
<organism evidence="6 7">
    <name type="scientific">Roseomonas alba</name>
    <dbReference type="NCBI Taxonomy" id="2846776"/>
    <lineage>
        <taxon>Bacteria</taxon>
        <taxon>Pseudomonadati</taxon>
        <taxon>Pseudomonadota</taxon>
        <taxon>Alphaproteobacteria</taxon>
        <taxon>Acetobacterales</taxon>
        <taxon>Roseomonadaceae</taxon>
        <taxon>Roseomonas</taxon>
    </lineage>
</organism>
<comment type="similarity">
    <text evidence="5">Belongs to the class I-like SAM-binding methyltransferase superfamily. RNA M5U methyltransferase family.</text>
</comment>
<comment type="caution">
    <text evidence="6">The sequence shown here is derived from an EMBL/GenBank/DDBJ whole genome shotgun (WGS) entry which is preliminary data.</text>
</comment>
<feature type="binding site" evidence="5">
    <location>
        <position position="260"/>
    </location>
    <ligand>
        <name>S-adenosyl-L-methionine</name>
        <dbReference type="ChEBI" id="CHEBI:59789"/>
    </ligand>
</feature>
<dbReference type="InterPro" id="IPR029063">
    <property type="entry name" value="SAM-dependent_MTases_sf"/>
</dbReference>
<evidence type="ECO:0000256" key="1">
    <source>
        <dbReference type="ARBA" id="ARBA00022603"/>
    </source>
</evidence>
<keyword evidence="7" id="KW-1185">Reference proteome</keyword>
<dbReference type="InterPro" id="IPR010280">
    <property type="entry name" value="U5_MeTrfase_fam"/>
</dbReference>
<dbReference type="PANTHER" id="PTHR11061:SF30">
    <property type="entry name" value="TRNA (URACIL(54)-C(5))-METHYLTRANSFERASE"/>
    <property type="match status" value="1"/>
</dbReference>
<keyword evidence="3 5" id="KW-0949">S-adenosyl-L-methionine</keyword>
<dbReference type="SUPFAM" id="SSF53335">
    <property type="entry name" value="S-adenosyl-L-methionine-dependent methyltransferases"/>
    <property type="match status" value="1"/>
</dbReference>
<proteinExistence type="inferred from homology"/>
<keyword evidence="1 5" id="KW-0489">Methyltransferase</keyword>
<evidence type="ECO:0000256" key="4">
    <source>
        <dbReference type="ARBA" id="ARBA00023014"/>
    </source>
</evidence>
<keyword evidence="4" id="KW-0411">Iron-sulfur</keyword>
<reference evidence="6 7" key="1">
    <citation type="submission" date="2021-07" db="EMBL/GenBank/DDBJ databases">
        <authorList>
            <person name="So Y."/>
        </authorList>
    </citation>
    <scope>NUCLEOTIDE SEQUENCE [LARGE SCALE GENOMIC DNA]</scope>
    <source>
        <strain evidence="6 7">HJA6</strain>
    </source>
</reference>
<dbReference type="Gene3D" id="2.40.50.140">
    <property type="entry name" value="Nucleic acid-binding proteins"/>
    <property type="match status" value="1"/>
</dbReference>